<proteinExistence type="predicted"/>
<dbReference type="Proteomes" id="UP000515125">
    <property type="component" value="Unplaced"/>
</dbReference>
<dbReference type="OrthoDB" id="347465at2759"/>
<accession>A0A6P6RVA6</accession>
<sequence length="294" mass="31314">MRFFGDLKKRRGNGNSDSMKGEGNEAYLYSTGAAGHAGHLAGMSFCGSLGQGSHKYLYCSPNRLQKMAPFSLLSLASASLLLAHGAFAEDTSVGTEVDCTTAMNALRKKAGLEAFTIHTSVDAYHLPVGTHLAGDKVTTDKKEEVKELCTKILGNTADTSKRVDGDKVNLVAVQEGLSADCSAAVDYWRGAFPTFTGKPQKFTGNQYDGKQVSFLGLLNPKSGASVNCAYYNCAKESGEGSFNGLICRTQMNVNDGELFTDEQWDKIVQAFDSGAAALPTMMAIGAAFVGLFVY</sequence>
<gene>
    <name evidence="2" type="primary">LOC113146994</name>
</gene>
<dbReference type="InterPro" id="IPR021288">
    <property type="entry name" value="Surface_antigen"/>
</dbReference>
<dbReference type="GeneID" id="113146994"/>
<keyword evidence="1" id="KW-1185">Reference proteome</keyword>
<evidence type="ECO:0000313" key="2">
    <source>
        <dbReference type="RefSeq" id="XP_026191783.1"/>
    </source>
</evidence>
<name>A0A6P6RVA6_9EIME</name>
<dbReference type="RefSeq" id="XP_026191783.1">
    <property type="nucleotide sequence ID" value="XM_026335998.1"/>
</dbReference>
<evidence type="ECO:0000313" key="1">
    <source>
        <dbReference type="Proteomes" id="UP000515125"/>
    </source>
</evidence>
<dbReference type="Pfam" id="PF11054">
    <property type="entry name" value="Surface_antigen"/>
    <property type="match status" value="1"/>
</dbReference>
<dbReference type="AlphaFoldDB" id="A0A6P6RVA6"/>
<organism evidence="1 2">
    <name type="scientific">Cyclospora cayetanensis</name>
    <dbReference type="NCBI Taxonomy" id="88456"/>
    <lineage>
        <taxon>Eukaryota</taxon>
        <taxon>Sar</taxon>
        <taxon>Alveolata</taxon>
        <taxon>Apicomplexa</taxon>
        <taxon>Conoidasida</taxon>
        <taxon>Coccidia</taxon>
        <taxon>Eucoccidiorida</taxon>
        <taxon>Eimeriorina</taxon>
        <taxon>Eimeriidae</taxon>
        <taxon>Cyclospora</taxon>
    </lineage>
</organism>
<reference evidence="2" key="1">
    <citation type="submission" date="2025-08" db="UniProtKB">
        <authorList>
            <consortium name="RefSeq"/>
        </authorList>
    </citation>
    <scope>IDENTIFICATION</scope>
</reference>
<protein>
    <submittedName>
        <fullName evidence="2">Sporulated oocyst TA4 antigen-like</fullName>
    </submittedName>
</protein>